<dbReference type="EnsemblProtists" id="EOD35899">
    <property type="protein sequence ID" value="EOD35899"/>
    <property type="gene ID" value="EMIHUDRAFT_122602"/>
</dbReference>
<feature type="compositionally biased region" description="Low complexity" evidence="1">
    <location>
        <begin position="409"/>
        <end position="424"/>
    </location>
</feature>
<name>A0A0D3KJG4_EMIH1</name>
<keyword evidence="3" id="KW-1185">Reference proteome</keyword>
<feature type="region of interest" description="Disordered" evidence="1">
    <location>
        <begin position="1"/>
        <end position="208"/>
    </location>
</feature>
<evidence type="ECO:0000313" key="3">
    <source>
        <dbReference type="Proteomes" id="UP000013827"/>
    </source>
</evidence>
<dbReference type="GeneID" id="17281171"/>
<evidence type="ECO:0000313" key="2">
    <source>
        <dbReference type="EnsemblProtists" id="EOD35899"/>
    </source>
</evidence>
<dbReference type="Proteomes" id="UP000013827">
    <property type="component" value="Unassembled WGS sequence"/>
</dbReference>
<dbReference type="EnsemblProtists" id="EOD38240">
    <property type="protein sequence ID" value="EOD38240"/>
    <property type="gene ID" value="EMIHUDRAFT_98097"/>
</dbReference>
<dbReference type="RefSeq" id="XP_005790669.1">
    <property type="nucleotide sequence ID" value="XM_005790612.1"/>
</dbReference>
<dbReference type="KEGG" id="ehx:EMIHUDRAFT_122602"/>
<feature type="compositionally biased region" description="Low complexity" evidence="1">
    <location>
        <begin position="36"/>
        <end position="46"/>
    </location>
</feature>
<dbReference type="GeneID" id="17283510"/>
<sequence length="543" mass="57284">MPATFNWSKGSTKHKMPNQPRAGAPYRLSGAGQRPVSARSGVPASGSRGGGGSLDLVALSSETLSAACPRSEERSGSTHPSSLPRHHHALSSASAGGPGAPQQLGYASPSKPRSPPPLRFDEPFEEHPAASELLNPRSPPPLRFDEPFQEHPSTSELLFSRSPEAGSLPHLRTPLHPRGWPDAAETEDSGLHFGSALSPFTGGGIKTVGGARRGSELFREQGHMSFDFPPAPANPLISAAEDDPMRQQRASSHTSSWERAARPDHSAASSSFAARLFDVDLHGEGEAVVPARRASQHLLFDEPQYPDGHDASMGFSLPLGGGRGGGFGGSAIALRGGIQPSQADTLVTHEIEHRSGPGLALRPHARASPTAFAGEIHPSPADTACMPADTGASLLKRDVRASIPDGRLPDSSIPAPAAPSLFPPRVGSYPSPVSKEAGGDSEPGGGSLDQLVDHQYGSFLVQDANGIANGGARRDARTQTYPPPSQDAATQTEEPASTSRRTPHQYQRWRLWQPGKPAYRSLYKKRLAANARALLAQARALPR</sequence>
<accession>A0A0D3KJG4</accession>
<protein>
    <submittedName>
        <fullName evidence="2">Uncharacterized protein</fullName>
    </submittedName>
</protein>
<dbReference type="HOGENOM" id="CLU_501986_0_0_1"/>
<dbReference type="AlphaFoldDB" id="A0A0D3KJG4"/>
<feature type="compositionally biased region" description="Basic and acidic residues" evidence="1">
    <location>
        <begin position="119"/>
        <end position="129"/>
    </location>
</feature>
<feature type="compositionally biased region" description="Polar residues" evidence="1">
    <location>
        <begin position="487"/>
        <end position="500"/>
    </location>
</feature>
<feature type="region of interest" description="Disordered" evidence="1">
    <location>
        <begin position="403"/>
        <end position="451"/>
    </location>
</feature>
<dbReference type="PaxDb" id="2903-EOD35899"/>
<feature type="compositionally biased region" description="Polar residues" evidence="1">
    <location>
        <begin position="1"/>
        <end position="10"/>
    </location>
</feature>
<reference evidence="3" key="1">
    <citation type="journal article" date="2013" name="Nature">
        <title>Pan genome of the phytoplankton Emiliania underpins its global distribution.</title>
        <authorList>
            <person name="Read B.A."/>
            <person name="Kegel J."/>
            <person name="Klute M.J."/>
            <person name="Kuo A."/>
            <person name="Lefebvre S.C."/>
            <person name="Maumus F."/>
            <person name="Mayer C."/>
            <person name="Miller J."/>
            <person name="Monier A."/>
            <person name="Salamov A."/>
            <person name="Young J."/>
            <person name="Aguilar M."/>
            <person name="Claverie J.M."/>
            <person name="Frickenhaus S."/>
            <person name="Gonzalez K."/>
            <person name="Herman E.K."/>
            <person name="Lin Y.C."/>
            <person name="Napier J."/>
            <person name="Ogata H."/>
            <person name="Sarno A.F."/>
            <person name="Shmutz J."/>
            <person name="Schroeder D."/>
            <person name="de Vargas C."/>
            <person name="Verret F."/>
            <person name="von Dassow P."/>
            <person name="Valentin K."/>
            <person name="Van de Peer Y."/>
            <person name="Wheeler G."/>
            <person name="Dacks J.B."/>
            <person name="Delwiche C.F."/>
            <person name="Dyhrman S.T."/>
            <person name="Glockner G."/>
            <person name="John U."/>
            <person name="Richards T."/>
            <person name="Worden A.Z."/>
            <person name="Zhang X."/>
            <person name="Grigoriev I.V."/>
            <person name="Allen A.E."/>
            <person name="Bidle K."/>
            <person name="Borodovsky M."/>
            <person name="Bowler C."/>
            <person name="Brownlee C."/>
            <person name="Cock J.M."/>
            <person name="Elias M."/>
            <person name="Gladyshev V.N."/>
            <person name="Groth M."/>
            <person name="Guda C."/>
            <person name="Hadaegh A."/>
            <person name="Iglesias-Rodriguez M.D."/>
            <person name="Jenkins J."/>
            <person name="Jones B.M."/>
            <person name="Lawson T."/>
            <person name="Leese F."/>
            <person name="Lindquist E."/>
            <person name="Lobanov A."/>
            <person name="Lomsadze A."/>
            <person name="Malik S.B."/>
            <person name="Marsh M.E."/>
            <person name="Mackinder L."/>
            <person name="Mock T."/>
            <person name="Mueller-Roeber B."/>
            <person name="Pagarete A."/>
            <person name="Parker M."/>
            <person name="Probert I."/>
            <person name="Quesneville H."/>
            <person name="Raines C."/>
            <person name="Rensing S.A."/>
            <person name="Riano-Pachon D.M."/>
            <person name="Richier S."/>
            <person name="Rokitta S."/>
            <person name="Shiraiwa Y."/>
            <person name="Soanes D.M."/>
            <person name="van der Giezen M."/>
            <person name="Wahlund T.M."/>
            <person name="Williams B."/>
            <person name="Wilson W."/>
            <person name="Wolfe G."/>
            <person name="Wurch L.L."/>
        </authorList>
    </citation>
    <scope>NUCLEOTIDE SEQUENCE</scope>
</reference>
<dbReference type="KEGG" id="ehx:EMIHUDRAFT_98097"/>
<feature type="region of interest" description="Disordered" evidence="1">
    <location>
        <begin position="243"/>
        <end position="264"/>
    </location>
</feature>
<evidence type="ECO:0000256" key="1">
    <source>
        <dbReference type="SAM" id="MobiDB-lite"/>
    </source>
</evidence>
<dbReference type="RefSeq" id="XP_005788328.1">
    <property type="nucleotide sequence ID" value="XM_005788271.1"/>
</dbReference>
<organism evidence="2 3">
    <name type="scientific">Emiliania huxleyi (strain CCMP1516)</name>
    <dbReference type="NCBI Taxonomy" id="280463"/>
    <lineage>
        <taxon>Eukaryota</taxon>
        <taxon>Haptista</taxon>
        <taxon>Haptophyta</taxon>
        <taxon>Prymnesiophyceae</taxon>
        <taxon>Isochrysidales</taxon>
        <taxon>Noelaerhabdaceae</taxon>
        <taxon>Emiliania</taxon>
    </lineage>
</organism>
<feature type="region of interest" description="Disordered" evidence="1">
    <location>
        <begin position="469"/>
        <end position="506"/>
    </location>
</feature>
<feature type="compositionally biased region" description="Polar residues" evidence="1">
    <location>
        <begin position="248"/>
        <end position="257"/>
    </location>
</feature>
<feature type="compositionally biased region" description="Low complexity" evidence="1">
    <location>
        <begin position="90"/>
        <end position="111"/>
    </location>
</feature>
<reference evidence="2" key="2">
    <citation type="submission" date="2024-10" db="UniProtKB">
        <authorList>
            <consortium name="EnsemblProtists"/>
        </authorList>
    </citation>
    <scope>IDENTIFICATION</scope>
</reference>
<proteinExistence type="predicted"/>